<protein>
    <submittedName>
        <fullName evidence="4">Uncharacterized protein</fullName>
    </submittedName>
</protein>
<dbReference type="GO" id="GO:0003677">
    <property type="term" value="F:DNA binding"/>
    <property type="evidence" value="ECO:0007669"/>
    <property type="project" value="UniProtKB-KW"/>
</dbReference>
<sequence>MNELEKMLRVFELFTTALGGSTKDGKILGALWMKGGPMSVYEISDATNLSLTACRNALERLERHYIIKRVKKRGDRKVYYTCEKDITKTIKKVFERLYEDLGVASGIMKGFDGGEDLKLEIDRARRYIERILGGDLNA</sequence>
<dbReference type="InterPro" id="IPR011991">
    <property type="entry name" value="ArsR-like_HTH"/>
</dbReference>
<proteinExistence type="predicted"/>
<comment type="caution">
    <text evidence="4">The sequence shown here is derived from an EMBL/GenBank/DDBJ whole genome shotgun (WGS) entry which is preliminary data.</text>
</comment>
<dbReference type="InterPro" id="IPR036390">
    <property type="entry name" value="WH_DNA-bd_sf"/>
</dbReference>
<dbReference type="CDD" id="cd00090">
    <property type="entry name" value="HTH_ARSR"/>
    <property type="match status" value="1"/>
</dbReference>
<dbReference type="AlphaFoldDB" id="A0A7C0X2F3"/>
<dbReference type="SUPFAM" id="SSF46785">
    <property type="entry name" value="Winged helix' DNA-binding domain"/>
    <property type="match status" value="1"/>
</dbReference>
<dbReference type="EMBL" id="DQZR01000082">
    <property type="protein sequence ID" value="HDM36016.1"/>
    <property type="molecule type" value="Genomic_DNA"/>
</dbReference>
<dbReference type="InterPro" id="IPR052362">
    <property type="entry name" value="HTH-GbsR_regulator"/>
</dbReference>
<evidence type="ECO:0000256" key="1">
    <source>
        <dbReference type="ARBA" id="ARBA00023015"/>
    </source>
</evidence>
<evidence type="ECO:0000256" key="2">
    <source>
        <dbReference type="ARBA" id="ARBA00023125"/>
    </source>
</evidence>
<keyword evidence="3" id="KW-0804">Transcription</keyword>
<accession>A0A7C0X2F3</accession>
<evidence type="ECO:0000256" key="3">
    <source>
        <dbReference type="ARBA" id="ARBA00023163"/>
    </source>
</evidence>
<keyword evidence="1" id="KW-0805">Transcription regulation</keyword>
<dbReference type="Gene3D" id="1.10.10.10">
    <property type="entry name" value="Winged helix-like DNA-binding domain superfamily/Winged helix DNA-binding domain"/>
    <property type="match status" value="1"/>
</dbReference>
<dbReference type="InterPro" id="IPR036388">
    <property type="entry name" value="WH-like_DNA-bd_sf"/>
</dbReference>
<dbReference type="Proteomes" id="UP000885863">
    <property type="component" value="Unassembled WGS sequence"/>
</dbReference>
<dbReference type="PANTHER" id="PTHR38465">
    <property type="entry name" value="HTH-TYPE TRANSCRIPTIONAL REGULATOR MJ1563-RELATED"/>
    <property type="match status" value="1"/>
</dbReference>
<reference evidence="4" key="1">
    <citation type="journal article" date="2020" name="mSystems">
        <title>Genome- and Community-Level Interaction Insights into Carbon Utilization and Element Cycling Functions of Hydrothermarchaeota in Hydrothermal Sediment.</title>
        <authorList>
            <person name="Zhou Z."/>
            <person name="Liu Y."/>
            <person name="Xu W."/>
            <person name="Pan J."/>
            <person name="Luo Z.H."/>
            <person name="Li M."/>
        </authorList>
    </citation>
    <scope>NUCLEOTIDE SEQUENCE [LARGE SCALE GENOMIC DNA]</scope>
    <source>
        <strain evidence="4">HyVt-185</strain>
    </source>
</reference>
<organism evidence="4">
    <name type="scientific">Candidatus Syntropharchaeum butanivorans</name>
    <dbReference type="NCBI Taxonomy" id="1839936"/>
    <lineage>
        <taxon>Archaea</taxon>
        <taxon>Methanobacteriati</taxon>
        <taxon>Methanobacteriota</taxon>
        <taxon>Stenosarchaea group</taxon>
        <taxon>Methanomicrobia</taxon>
        <taxon>Methanosarcinales</taxon>
        <taxon>ANME-2 cluster</taxon>
        <taxon>Candidatus Syntropharchaeum</taxon>
    </lineage>
</organism>
<gene>
    <name evidence="4" type="ORF">ENG09_01995</name>
</gene>
<keyword evidence="2" id="KW-0238">DNA-binding</keyword>
<dbReference type="Pfam" id="PF13412">
    <property type="entry name" value="HTH_24"/>
    <property type="match status" value="1"/>
</dbReference>
<name>A0A7C0X2F3_9EURY</name>
<dbReference type="PANTHER" id="PTHR38465:SF1">
    <property type="entry name" value="HTH-TYPE TRANSCRIPTIONAL REGULATOR MJ1563-RELATED"/>
    <property type="match status" value="1"/>
</dbReference>
<evidence type="ECO:0000313" key="4">
    <source>
        <dbReference type="EMBL" id="HDM36016.1"/>
    </source>
</evidence>